<evidence type="ECO:0000313" key="5">
    <source>
        <dbReference type="Proteomes" id="UP001085076"/>
    </source>
</evidence>
<name>A0A9D5CMS9_9LILI</name>
<keyword evidence="1" id="KW-0862">Zinc</keyword>
<feature type="region of interest" description="Disordered" evidence="2">
    <location>
        <begin position="413"/>
        <end position="455"/>
    </location>
</feature>
<keyword evidence="1" id="KW-0863">Zinc-finger</keyword>
<comment type="caution">
    <text evidence="4">The sequence shown here is derived from an EMBL/GenBank/DDBJ whole genome shotgun (WGS) entry which is preliminary data.</text>
</comment>
<keyword evidence="1" id="KW-0479">Metal-binding</keyword>
<feature type="compositionally biased region" description="Basic and acidic residues" evidence="2">
    <location>
        <begin position="432"/>
        <end position="455"/>
    </location>
</feature>
<dbReference type="Proteomes" id="UP001085076">
    <property type="component" value="Miscellaneous, Linkage group lg04"/>
</dbReference>
<reference evidence="4" key="2">
    <citation type="journal article" date="2022" name="Hortic Res">
        <title>The genome of Dioscorea zingiberensis sheds light on the biosynthesis, origin and evolution of the medicinally important diosgenin saponins.</title>
        <authorList>
            <person name="Li Y."/>
            <person name="Tan C."/>
            <person name="Li Z."/>
            <person name="Guo J."/>
            <person name="Li S."/>
            <person name="Chen X."/>
            <person name="Wang C."/>
            <person name="Dai X."/>
            <person name="Yang H."/>
            <person name="Song W."/>
            <person name="Hou L."/>
            <person name="Xu J."/>
            <person name="Tong Z."/>
            <person name="Xu A."/>
            <person name="Yuan X."/>
            <person name="Wang W."/>
            <person name="Yang Q."/>
            <person name="Chen L."/>
            <person name="Sun Z."/>
            <person name="Wang K."/>
            <person name="Pan B."/>
            <person name="Chen J."/>
            <person name="Bao Y."/>
            <person name="Liu F."/>
            <person name="Qi X."/>
            <person name="Gang D.R."/>
            <person name="Wen J."/>
            <person name="Li J."/>
        </authorList>
    </citation>
    <scope>NUCLEOTIDE SEQUENCE</scope>
    <source>
        <strain evidence="4">Dzin_1.0</strain>
    </source>
</reference>
<feature type="domain" description="CCHC-type" evidence="3">
    <location>
        <begin position="93"/>
        <end position="108"/>
    </location>
</feature>
<dbReference type="InterPro" id="IPR036875">
    <property type="entry name" value="Znf_CCHC_sf"/>
</dbReference>
<accession>A0A9D5CMS9</accession>
<dbReference type="SUPFAM" id="SSF57756">
    <property type="entry name" value="Retrovirus zinc finger-like domains"/>
    <property type="match status" value="1"/>
</dbReference>
<evidence type="ECO:0000256" key="2">
    <source>
        <dbReference type="SAM" id="MobiDB-lite"/>
    </source>
</evidence>
<proteinExistence type="predicted"/>
<dbReference type="GO" id="GO:0003676">
    <property type="term" value="F:nucleic acid binding"/>
    <property type="evidence" value="ECO:0007669"/>
    <property type="project" value="InterPro"/>
</dbReference>
<dbReference type="AlphaFoldDB" id="A0A9D5CMS9"/>
<dbReference type="PANTHER" id="PTHR34210">
    <property type="entry name" value="OS01G0252900 PROTEIN"/>
    <property type="match status" value="1"/>
</dbReference>
<gene>
    <name evidence="4" type="ORF">J5N97_018388</name>
</gene>
<keyword evidence="5" id="KW-1185">Reference proteome</keyword>
<feature type="compositionally biased region" description="Polar residues" evidence="2">
    <location>
        <begin position="217"/>
        <end position="228"/>
    </location>
</feature>
<feature type="region of interest" description="Disordered" evidence="2">
    <location>
        <begin position="1"/>
        <end position="67"/>
    </location>
</feature>
<dbReference type="GO" id="GO:0008270">
    <property type="term" value="F:zinc ion binding"/>
    <property type="evidence" value="ECO:0007669"/>
    <property type="project" value="UniProtKB-KW"/>
</dbReference>
<sequence length="455" mass="52256">MARQPSPEIDDELFNEVYGKEYTGPPRPTSGSTAVRAPIKRPAADVQSDEEDGPRDPNAVPTDFTSREAKVWEAKARATERNWKKRKEEEMICKICGESGHFTQGCPSTLGANRKSADFFERVPARDKNVRALFSEKVISQIEKDVGCKIRMDEKFLFVSGKDRLILAKGVDAVHKVIQEGDKDKKQGSTSSRRSRSKSLDGNAGGPQLRHPEPLRSYNSPRDTSGFQTRIIEDTMRQDLSKFRGSPHAYANEGGKGQPARSKSPPRPSFGGDSFSSYDDHNRNSGMRAADGWGVERQGAEFHPEHKFDYPVHPQTLEALEMDFKRETMEFGRIRDKEEDEENYKHRECIKDLRESYMKKLAIMRGMHAKQWEEFLQNDLQRRQQARHNSYNQPGYSEYDQSVRNAPHMSTHLPMDSRNRHSYPGENYSASRPHDAYNDFPRQRHGDYGKSYRRY</sequence>
<organism evidence="4 5">
    <name type="scientific">Dioscorea zingiberensis</name>
    <dbReference type="NCBI Taxonomy" id="325984"/>
    <lineage>
        <taxon>Eukaryota</taxon>
        <taxon>Viridiplantae</taxon>
        <taxon>Streptophyta</taxon>
        <taxon>Embryophyta</taxon>
        <taxon>Tracheophyta</taxon>
        <taxon>Spermatophyta</taxon>
        <taxon>Magnoliopsida</taxon>
        <taxon>Liliopsida</taxon>
        <taxon>Dioscoreales</taxon>
        <taxon>Dioscoreaceae</taxon>
        <taxon>Dioscorea</taxon>
    </lineage>
</organism>
<feature type="region of interest" description="Disordered" evidence="2">
    <location>
        <begin position="242"/>
        <end position="289"/>
    </location>
</feature>
<feature type="region of interest" description="Disordered" evidence="2">
    <location>
        <begin position="179"/>
        <end position="228"/>
    </location>
</feature>
<dbReference type="PANTHER" id="PTHR34210:SF3">
    <property type="entry name" value="CCHC-TYPE DOMAIN-CONTAINING PROTEIN"/>
    <property type="match status" value="1"/>
</dbReference>
<evidence type="ECO:0000256" key="1">
    <source>
        <dbReference type="PROSITE-ProRule" id="PRU00047"/>
    </source>
</evidence>
<dbReference type="PROSITE" id="PS50158">
    <property type="entry name" value="ZF_CCHC"/>
    <property type="match status" value="1"/>
</dbReference>
<dbReference type="InterPro" id="IPR001878">
    <property type="entry name" value="Znf_CCHC"/>
</dbReference>
<evidence type="ECO:0000259" key="3">
    <source>
        <dbReference type="PROSITE" id="PS50158"/>
    </source>
</evidence>
<evidence type="ECO:0000313" key="4">
    <source>
        <dbReference type="EMBL" id="KAJ0976423.1"/>
    </source>
</evidence>
<dbReference type="EMBL" id="JAGGNH010000004">
    <property type="protein sequence ID" value="KAJ0976423.1"/>
    <property type="molecule type" value="Genomic_DNA"/>
</dbReference>
<reference evidence="4" key="1">
    <citation type="submission" date="2021-03" db="EMBL/GenBank/DDBJ databases">
        <authorList>
            <person name="Li Z."/>
            <person name="Yang C."/>
        </authorList>
    </citation>
    <scope>NUCLEOTIDE SEQUENCE</scope>
    <source>
        <strain evidence="4">Dzin_1.0</strain>
        <tissue evidence="4">Leaf</tissue>
    </source>
</reference>
<dbReference type="OrthoDB" id="2020539at2759"/>
<protein>
    <recommendedName>
        <fullName evidence="3">CCHC-type domain-containing protein</fullName>
    </recommendedName>
</protein>